<dbReference type="EMBL" id="VZSJ01023841">
    <property type="protein sequence ID" value="NWY34529.1"/>
    <property type="molecule type" value="Genomic_DNA"/>
</dbReference>
<comment type="caution">
    <text evidence="2">The sequence shown here is derived from an EMBL/GenBank/DDBJ whole genome shotgun (WGS) entry which is preliminary data.</text>
</comment>
<evidence type="ECO:0000256" key="1">
    <source>
        <dbReference type="SAM" id="MobiDB-lite"/>
    </source>
</evidence>
<feature type="compositionally biased region" description="Polar residues" evidence="1">
    <location>
        <begin position="16"/>
        <end position="27"/>
    </location>
</feature>
<organism evidence="2 3">
    <name type="scientific">Pheucticus melanocephalus</name>
    <name type="common">Black-headed grosbeak</name>
    <name type="synonym">Guiraca melanocephala</name>
    <dbReference type="NCBI Taxonomy" id="371919"/>
    <lineage>
        <taxon>Eukaryota</taxon>
        <taxon>Metazoa</taxon>
        <taxon>Chordata</taxon>
        <taxon>Craniata</taxon>
        <taxon>Vertebrata</taxon>
        <taxon>Euteleostomi</taxon>
        <taxon>Archelosauria</taxon>
        <taxon>Archosauria</taxon>
        <taxon>Dinosauria</taxon>
        <taxon>Saurischia</taxon>
        <taxon>Theropoda</taxon>
        <taxon>Coelurosauria</taxon>
        <taxon>Aves</taxon>
        <taxon>Neognathae</taxon>
        <taxon>Neoaves</taxon>
        <taxon>Telluraves</taxon>
        <taxon>Australaves</taxon>
        <taxon>Passeriformes</taxon>
        <taxon>Cardinalidae</taxon>
        <taxon>Pheucticus</taxon>
    </lineage>
</organism>
<feature type="non-terminal residue" evidence="2">
    <location>
        <position position="1"/>
    </location>
</feature>
<evidence type="ECO:0000313" key="3">
    <source>
        <dbReference type="Proteomes" id="UP000578259"/>
    </source>
</evidence>
<feature type="region of interest" description="Disordered" evidence="1">
    <location>
        <begin position="1"/>
        <end position="94"/>
    </location>
</feature>
<protein>
    <submittedName>
        <fullName evidence="2">AURKA kinase</fullName>
    </submittedName>
</protein>
<sequence>KVPSAIGDAPRRVPVSQHSAQSRSLTSGAPARVLCPANFAQRVPVQPQKPVLPTPKPPSNQTAQQPRPKAPQQATVRPQAVSKSSEKPAQAAAP</sequence>
<proteinExistence type="predicted"/>
<keyword evidence="2" id="KW-0418">Kinase</keyword>
<dbReference type="AlphaFoldDB" id="A0A7K7DN92"/>
<dbReference type="GO" id="GO:0016301">
    <property type="term" value="F:kinase activity"/>
    <property type="evidence" value="ECO:0007669"/>
    <property type="project" value="UniProtKB-KW"/>
</dbReference>
<gene>
    <name evidence="2" type="primary">Aurka_1</name>
    <name evidence="2" type="ORF">PHEMEL_R14740</name>
</gene>
<reference evidence="2 3" key="1">
    <citation type="submission" date="2019-09" db="EMBL/GenBank/DDBJ databases">
        <title>Bird 10,000 Genomes (B10K) Project - Family phase.</title>
        <authorList>
            <person name="Zhang G."/>
        </authorList>
    </citation>
    <scope>NUCLEOTIDE SEQUENCE [LARGE SCALE GENOMIC DNA]</scope>
    <source>
        <strain evidence="2">OUT-0018</strain>
        <tissue evidence="2">Muscle</tissue>
    </source>
</reference>
<feature type="compositionally biased region" description="Low complexity" evidence="1">
    <location>
        <begin position="61"/>
        <end position="74"/>
    </location>
</feature>
<evidence type="ECO:0000313" key="2">
    <source>
        <dbReference type="EMBL" id="NWY34529.1"/>
    </source>
</evidence>
<keyword evidence="3" id="KW-1185">Reference proteome</keyword>
<feature type="non-terminal residue" evidence="2">
    <location>
        <position position="94"/>
    </location>
</feature>
<name>A0A7K7DN92_PHEME</name>
<keyword evidence="2" id="KW-0808">Transferase</keyword>
<accession>A0A7K7DN92</accession>
<dbReference type="Proteomes" id="UP000578259">
    <property type="component" value="Unassembled WGS sequence"/>
</dbReference>